<evidence type="ECO:0000313" key="5">
    <source>
        <dbReference type="Proteomes" id="UP001171122"/>
    </source>
</evidence>
<comment type="caution">
    <text evidence="4">The sequence shown here is derived from an EMBL/GenBank/DDBJ whole genome shotgun (WGS) entry which is preliminary data.</text>
</comment>
<feature type="domain" description="Glycosyl transferase family 1" evidence="2">
    <location>
        <begin position="191"/>
        <end position="337"/>
    </location>
</feature>
<gene>
    <name evidence="4" type="primary">wbkA</name>
    <name evidence="4" type="ORF">P8A28_14575</name>
</gene>
<keyword evidence="1" id="KW-0808">Transferase</keyword>
<dbReference type="PANTHER" id="PTHR46401:SF2">
    <property type="entry name" value="GLYCOSYLTRANSFERASE WBBK-RELATED"/>
    <property type="match status" value="1"/>
</dbReference>
<dbReference type="Gene3D" id="3.40.50.2000">
    <property type="entry name" value="Glycogen Phosphorylase B"/>
    <property type="match status" value="2"/>
</dbReference>
<sequence length="376" mass="42536">MCKVMRIGVDARNLVNNITGISRYVMENCRELYERGHELVLYTPEEPRVQLSYSEGFDFRVSNFQGPAGRLFWSQTVLPLQLRKDRIDVFWGPAHRLPALKGAIPSVVSIHDLVWYYASSTMRLQGWLADRFLMKGALRNADQIVAVSYATSSAISSVFPQYTSKIQMVYPGVSHFNRIGTSNILKEHRINKSYGLFIGTLEPRKNLIRLLEAYANLPECVRNNFLLVVAGGKGWNLGDIGKTINRLGIAEYTRLTGYVTDNDLNDLYRNARTLLMPSLYEGFGLPIIEAQAYGVPVITSNCSSMPEVAGDAAILVDPLNVAEISNALYRIATDNKLWQQKSLLALQNIERFNWHNSIEKLESVFIKARESRLMTY</sequence>
<evidence type="ECO:0000259" key="3">
    <source>
        <dbReference type="Pfam" id="PF13439"/>
    </source>
</evidence>
<feature type="domain" description="Glycosyltransferase subfamily 4-like N-terminal" evidence="3">
    <location>
        <begin position="19"/>
        <end position="174"/>
    </location>
</feature>
<organism evidence="4 5">
    <name type="scientific">Brucella inopinata</name>
    <dbReference type="NCBI Taxonomy" id="1218315"/>
    <lineage>
        <taxon>Bacteria</taxon>
        <taxon>Pseudomonadati</taxon>
        <taxon>Pseudomonadota</taxon>
        <taxon>Alphaproteobacteria</taxon>
        <taxon>Hyphomicrobiales</taxon>
        <taxon>Brucellaceae</taxon>
        <taxon>Brucella/Ochrobactrum group</taxon>
        <taxon>Brucella</taxon>
    </lineage>
</organism>
<dbReference type="Pfam" id="PF13439">
    <property type="entry name" value="Glyco_transf_4"/>
    <property type="match status" value="1"/>
</dbReference>
<dbReference type="AlphaFoldDB" id="A0AAW7BDS1"/>
<dbReference type="CDD" id="cd03809">
    <property type="entry name" value="GT4_MtfB-like"/>
    <property type="match status" value="1"/>
</dbReference>
<protein>
    <submittedName>
        <fullName evidence="4">Family 1 glycosyltransferase WbkA</fullName>
    </submittedName>
</protein>
<reference evidence="4" key="1">
    <citation type="journal article" date="2023" name="Front. Microbiol.">
        <title>Isolation of Brucella inopinata from a White's tree frog (Litoria caerulea): pose exotic frogs a potential risk to human health?</title>
        <authorList>
            <person name="Scholz H.C."/>
            <person name="Heckers K.O."/>
            <person name="Appelt S."/>
            <person name="Geier-Doemling D."/>
            <person name="Schlegel P."/>
            <person name="Wattam A.R."/>
        </authorList>
    </citation>
    <scope>NUCLEOTIDE SEQUENCE</scope>
    <source>
        <strain evidence="4">FO700662</strain>
    </source>
</reference>
<evidence type="ECO:0000313" key="4">
    <source>
        <dbReference type="EMBL" id="MDL2334134.1"/>
    </source>
</evidence>
<dbReference type="EMBL" id="JARQXC010000032">
    <property type="protein sequence ID" value="MDL2334134.1"/>
    <property type="molecule type" value="Genomic_DNA"/>
</dbReference>
<keyword evidence="5" id="KW-1185">Reference proteome</keyword>
<dbReference type="InterPro" id="IPR001296">
    <property type="entry name" value="Glyco_trans_1"/>
</dbReference>
<dbReference type="Pfam" id="PF00534">
    <property type="entry name" value="Glycos_transf_1"/>
    <property type="match status" value="1"/>
</dbReference>
<dbReference type="PANTHER" id="PTHR46401">
    <property type="entry name" value="GLYCOSYLTRANSFERASE WBBK-RELATED"/>
    <property type="match status" value="1"/>
</dbReference>
<evidence type="ECO:0000256" key="1">
    <source>
        <dbReference type="ARBA" id="ARBA00022679"/>
    </source>
</evidence>
<accession>A0AAW7BDS1</accession>
<name>A0AAW7BDS1_9HYPH</name>
<dbReference type="GO" id="GO:0016757">
    <property type="term" value="F:glycosyltransferase activity"/>
    <property type="evidence" value="ECO:0007669"/>
    <property type="project" value="InterPro"/>
</dbReference>
<dbReference type="RefSeq" id="WP_285520532.1">
    <property type="nucleotide sequence ID" value="NZ_JARQXC010000032.1"/>
</dbReference>
<evidence type="ECO:0000259" key="2">
    <source>
        <dbReference type="Pfam" id="PF00534"/>
    </source>
</evidence>
<dbReference type="SUPFAM" id="SSF53756">
    <property type="entry name" value="UDP-Glycosyltransferase/glycogen phosphorylase"/>
    <property type="match status" value="1"/>
</dbReference>
<dbReference type="InterPro" id="IPR028098">
    <property type="entry name" value="Glyco_trans_4-like_N"/>
</dbReference>
<dbReference type="Proteomes" id="UP001171122">
    <property type="component" value="Unassembled WGS sequence"/>
</dbReference>
<proteinExistence type="predicted"/>